<comment type="caution">
    <text evidence="1">The sequence shown here is derived from an EMBL/GenBank/DDBJ whole genome shotgun (WGS) entry which is preliminary data.</text>
</comment>
<evidence type="ECO:0000313" key="1">
    <source>
        <dbReference type="EMBL" id="MDL5377338.1"/>
    </source>
</evidence>
<dbReference type="Proteomes" id="UP001230807">
    <property type="component" value="Unassembled WGS sequence"/>
</dbReference>
<protein>
    <submittedName>
        <fullName evidence="1">Uncharacterized protein</fullName>
    </submittedName>
</protein>
<accession>A0ABT7MQ55</accession>
<organism evidence="1 2">
    <name type="scientific">Exiguobacterium mexicanum</name>
    <dbReference type="NCBI Taxonomy" id="340146"/>
    <lineage>
        <taxon>Bacteria</taxon>
        <taxon>Bacillati</taxon>
        <taxon>Bacillota</taxon>
        <taxon>Bacilli</taxon>
        <taxon>Bacillales</taxon>
        <taxon>Bacillales Family XII. Incertae Sedis</taxon>
        <taxon>Exiguobacterium</taxon>
    </lineage>
</organism>
<evidence type="ECO:0000313" key="2">
    <source>
        <dbReference type="Proteomes" id="UP001230807"/>
    </source>
</evidence>
<name>A0ABT7MQ55_9BACL</name>
<reference evidence="1 2" key="1">
    <citation type="submission" date="2023-06" db="EMBL/GenBank/DDBJ databases">
        <title>Influencing factors and mechanism of Cr(VI) reduction by facultative anaerobic Exiguobacterium sp. PY14.</title>
        <authorList>
            <person name="Zou L."/>
        </authorList>
    </citation>
    <scope>NUCLEOTIDE SEQUENCE [LARGE SCALE GENOMIC DNA]</scope>
    <source>
        <strain evidence="1 2">PY14</strain>
    </source>
</reference>
<dbReference type="EMBL" id="JASWER010000007">
    <property type="protein sequence ID" value="MDL5377338.1"/>
    <property type="molecule type" value="Genomic_DNA"/>
</dbReference>
<proteinExistence type="predicted"/>
<sequence>MSTLIVLTWLLGGAMFWYTDIERSTEQLALDALAIRFEAHVMVAERTCGSTAVALTRPTGTIQCRPLGTGTIEVDVRLQTGERHKEVIYFDD</sequence>
<keyword evidence="2" id="KW-1185">Reference proteome</keyword>
<dbReference type="RefSeq" id="WP_021067719.1">
    <property type="nucleotide sequence ID" value="NZ_CP183077.1"/>
</dbReference>
<gene>
    <name evidence="1" type="ORF">QR695_10010</name>
</gene>